<dbReference type="SUPFAM" id="SSF48452">
    <property type="entry name" value="TPR-like"/>
    <property type="match status" value="2"/>
</dbReference>
<dbReference type="InterPro" id="IPR002182">
    <property type="entry name" value="NB-ARC"/>
</dbReference>
<keyword evidence="8" id="KW-1185">Reference proteome</keyword>
<dbReference type="Gene3D" id="1.25.40.10">
    <property type="entry name" value="Tetratricopeptide repeat domain"/>
    <property type="match status" value="3"/>
</dbReference>
<dbReference type="Pfam" id="PF13424">
    <property type="entry name" value="TPR_12"/>
    <property type="match status" value="1"/>
</dbReference>
<keyword evidence="4" id="KW-0804">Transcription</keyword>
<name>A0ABR6BVX8_9PSEU</name>
<dbReference type="Gene3D" id="1.10.10.10">
    <property type="entry name" value="Winged helix-like DNA-binding domain superfamily/Winged helix DNA-binding domain"/>
    <property type="match status" value="2"/>
</dbReference>
<accession>A0ABR6BVX8</accession>
<dbReference type="InterPro" id="IPR051677">
    <property type="entry name" value="AfsR-DnrI-RedD_regulator"/>
</dbReference>
<gene>
    <name evidence="7" type="ORF">BC739_008313</name>
</gene>
<dbReference type="InterPro" id="IPR011990">
    <property type="entry name" value="TPR-like_helical_dom_sf"/>
</dbReference>
<dbReference type="GO" id="GO:0003677">
    <property type="term" value="F:DNA binding"/>
    <property type="evidence" value="ECO:0007669"/>
    <property type="project" value="UniProtKB-KW"/>
</dbReference>
<dbReference type="InterPro" id="IPR019734">
    <property type="entry name" value="TPR_rpt"/>
</dbReference>
<dbReference type="Pfam" id="PF03704">
    <property type="entry name" value="BTAD"/>
    <property type="match status" value="1"/>
</dbReference>
<sequence>MSTEIEFRVLGPLEVRVGGRPVVVAAAKQRALLAALLLRANQVVPAGELIGCLWGERPPAGARNTLRTYVMRLRQSLGEAAVLRTAPDGYAIDVPPGALDADRFRELVGRARSAEDESAWSLLTGALALWRGPVLADTPMDSLRHNEIIRLDEELLHARERRAEVGLRLGRHAELVPELRELVAENPAREQLAAHLMIALYRSSRRADALHTYREVYDYLAEELGVDPGAELTAAHQAVLSDDPALLTPLPAKQSTASVPAQLPPDVINFVGRAELLRRIREQLATDPPPQATPVVLLTGPPGIGKTALAVHLAHQVKALFPDGQLFVDLRGYARGPALSAGQVLARFLRALGVAPEAVPADEDEQSATYRSLLTGRRMLIVLDNAAHAPLVRQLLPGDPGCAVLVTSRDAMRGLVAAQGARQLQVGALAPEESSALLERMVGRQAVLAEPEAASELAELCTHLPLALRIAAANLLGGGEPQLADQVAQLREGNRLAELSAEGDETVTVRAAFDLSYEALTVQAQQVFRLLGLIPCADCTPDALAALLEVQHDQARRLLDRLLSANLVQAPTPGRYQLHDLLRAYAHERSAAEDEPSARQAAVHRLLAHNLLLANEAARLLGPEIPRLVDQPEPTSAPRFGSREQALEWVSSELSNLVALVQHAAANEPKRVAWQLVDALRVFFYVQRLTSVWHTVAVVALDAAVRAGDEVAEAAMHHSIGALDWSMGRAGEAAQRSTRALEIFRRHGRTDGQYSALTNLAIALLETGDLAGAATRFAEALDIAQEHAEPARQAPVLLNLGLVRMTLGQTEDGLAYLARARAICAQFGIEHGELACLSNLMQYSRDLGCFEPMEQYFSDGVALSRRLGMPDAESGLLEAMAQVHLDFGRLDEAFELVGAALELASRPGMVQCRIAAMNTLGQAQRLAGRSGEAVASHREALRLSRQAEFRVGEVQALIGLGYALGGSEQGLDCARSAVSVSRRHQLLLYEGHGLLAVAQAHLIRAEHVTAGVHAEHALSLFRRTGLRLWEARALGELAKVREATDDHVTAAVYRGQSDALFAEMGLKEQT</sequence>
<dbReference type="SMART" id="SM00382">
    <property type="entry name" value="AAA"/>
    <property type="match status" value="1"/>
</dbReference>
<dbReference type="Proteomes" id="UP000517916">
    <property type="component" value="Unassembled WGS sequence"/>
</dbReference>
<keyword evidence="3 5" id="KW-0238">DNA-binding</keyword>
<evidence type="ECO:0000256" key="1">
    <source>
        <dbReference type="ARBA" id="ARBA00005820"/>
    </source>
</evidence>
<dbReference type="Pfam" id="PF00486">
    <property type="entry name" value="Trans_reg_C"/>
    <property type="match status" value="1"/>
</dbReference>
<evidence type="ECO:0000259" key="6">
    <source>
        <dbReference type="PROSITE" id="PS51755"/>
    </source>
</evidence>
<evidence type="ECO:0000256" key="5">
    <source>
        <dbReference type="PROSITE-ProRule" id="PRU01091"/>
    </source>
</evidence>
<evidence type="ECO:0000256" key="4">
    <source>
        <dbReference type="ARBA" id="ARBA00023163"/>
    </source>
</evidence>
<dbReference type="SUPFAM" id="SSF52540">
    <property type="entry name" value="P-loop containing nucleoside triphosphate hydrolases"/>
    <property type="match status" value="1"/>
</dbReference>
<reference evidence="7 8" key="1">
    <citation type="submission" date="2020-08" db="EMBL/GenBank/DDBJ databases">
        <title>Genomic Encyclopedia of Archaeal and Bacterial Type Strains, Phase II (KMG-II): from individual species to whole genera.</title>
        <authorList>
            <person name="Goeker M."/>
        </authorList>
    </citation>
    <scope>NUCLEOTIDE SEQUENCE [LARGE SCALE GENOMIC DNA]</scope>
    <source>
        <strain evidence="7 8">DSM 43850</strain>
    </source>
</reference>
<dbReference type="CDD" id="cd15831">
    <property type="entry name" value="BTAD"/>
    <property type="match status" value="1"/>
</dbReference>
<dbReference type="InterPro" id="IPR005158">
    <property type="entry name" value="BTAD"/>
</dbReference>
<dbReference type="PANTHER" id="PTHR35807">
    <property type="entry name" value="TRANSCRIPTIONAL REGULATOR REDD-RELATED"/>
    <property type="match status" value="1"/>
</dbReference>
<feature type="DNA-binding region" description="OmpR/PhoB-type" evidence="5">
    <location>
        <begin position="1"/>
        <end position="94"/>
    </location>
</feature>
<evidence type="ECO:0000256" key="3">
    <source>
        <dbReference type="ARBA" id="ARBA00023125"/>
    </source>
</evidence>
<proteinExistence type="inferred from homology"/>
<feature type="domain" description="OmpR/PhoB-type" evidence="6">
    <location>
        <begin position="1"/>
        <end position="94"/>
    </location>
</feature>
<dbReference type="SUPFAM" id="SSF46894">
    <property type="entry name" value="C-terminal effector domain of the bipartite response regulators"/>
    <property type="match status" value="1"/>
</dbReference>
<comment type="caution">
    <text evidence="7">The sequence shown here is derived from an EMBL/GenBank/DDBJ whole genome shotgun (WGS) entry which is preliminary data.</text>
</comment>
<dbReference type="PRINTS" id="PR00364">
    <property type="entry name" value="DISEASERSIST"/>
</dbReference>
<dbReference type="InterPro" id="IPR001867">
    <property type="entry name" value="OmpR/PhoB-type_DNA-bd"/>
</dbReference>
<dbReference type="InterPro" id="IPR036388">
    <property type="entry name" value="WH-like_DNA-bd_sf"/>
</dbReference>
<dbReference type="RefSeq" id="WP_025354203.1">
    <property type="nucleotide sequence ID" value="NZ_BAAABQ010000066.1"/>
</dbReference>
<organism evidence="7 8">
    <name type="scientific">Kutzneria viridogrisea</name>
    <dbReference type="NCBI Taxonomy" id="47990"/>
    <lineage>
        <taxon>Bacteria</taxon>
        <taxon>Bacillati</taxon>
        <taxon>Actinomycetota</taxon>
        <taxon>Actinomycetes</taxon>
        <taxon>Pseudonocardiales</taxon>
        <taxon>Pseudonocardiaceae</taxon>
        <taxon>Kutzneria</taxon>
    </lineage>
</organism>
<comment type="similarity">
    <text evidence="1">Belongs to the AfsR/DnrI/RedD regulatory family.</text>
</comment>
<dbReference type="Pfam" id="PF00931">
    <property type="entry name" value="NB-ARC"/>
    <property type="match status" value="1"/>
</dbReference>
<evidence type="ECO:0000313" key="7">
    <source>
        <dbReference type="EMBL" id="MBA8931066.1"/>
    </source>
</evidence>
<dbReference type="EMBL" id="JACJID010000008">
    <property type="protein sequence ID" value="MBA8931066.1"/>
    <property type="molecule type" value="Genomic_DNA"/>
</dbReference>
<evidence type="ECO:0000256" key="2">
    <source>
        <dbReference type="ARBA" id="ARBA00023015"/>
    </source>
</evidence>
<dbReference type="PROSITE" id="PS51755">
    <property type="entry name" value="OMPR_PHOB"/>
    <property type="match status" value="1"/>
</dbReference>
<keyword evidence="2" id="KW-0805">Transcription regulation</keyword>
<dbReference type="SMART" id="SM00028">
    <property type="entry name" value="TPR"/>
    <property type="match status" value="4"/>
</dbReference>
<dbReference type="InterPro" id="IPR016032">
    <property type="entry name" value="Sig_transdc_resp-reg_C-effctor"/>
</dbReference>
<dbReference type="SMART" id="SM00862">
    <property type="entry name" value="Trans_reg_C"/>
    <property type="match status" value="1"/>
</dbReference>
<evidence type="ECO:0000313" key="8">
    <source>
        <dbReference type="Proteomes" id="UP000517916"/>
    </source>
</evidence>
<dbReference type="SMART" id="SM01043">
    <property type="entry name" value="BTAD"/>
    <property type="match status" value="1"/>
</dbReference>
<dbReference type="Gene3D" id="3.40.50.300">
    <property type="entry name" value="P-loop containing nucleotide triphosphate hydrolases"/>
    <property type="match status" value="1"/>
</dbReference>
<dbReference type="PANTHER" id="PTHR35807:SF1">
    <property type="entry name" value="TRANSCRIPTIONAL REGULATOR REDD"/>
    <property type="match status" value="1"/>
</dbReference>
<dbReference type="InterPro" id="IPR027417">
    <property type="entry name" value="P-loop_NTPase"/>
</dbReference>
<protein>
    <submittedName>
        <fullName evidence="7">DNA-binding SARP family transcriptional activator/DNA polymerase III delta prime subunit</fullName>
    </submittedName>
</protein>
<dbReference type="InterPro" id="IPR003593">
    <property type="entry name" value="AAA+_ATPase"/>
</dbReference>